<evidence type="ECO:0000313" key="3">
    <source>
        <dbReference type="EMBL" id="MBB2923532.1"/>
    </source>
</evidence>
<dbReference type="InterPro" id="IPR022385">
    <property type="entry name" value="Rhs_assc_core"/>
</dbReference>
<feature type="compositionally biased region" description="Polar residues" evidence="1">
    <location>
        <begin position="1130"/>
        <end position="1151"/>
    </location>
</feature>
<feature type="region of interest" description="Disordered" evidence="1">
    <location>
        <begin position="181"/>
        <end position="295"/>
    </location>
</feature>
<dbReference type="InterPro" id="IPR031325">
    <property type="entry name" value="RHS_repeat"/>
</dbReference>
<feature type="region of interest" description="Disordered" evidence="1">
    <location>
        <begin position="1724"/>
        <end position="1774"/>
    </location>
</feature>
<feature type="region of interest" description="Disordered" evidence="1">
    <location>
        <begin position="1130"/>
        <end position="1198"/>
    </location>
</feature>
<feature type="compositionally biased region" description="Polar residues" evidence="1">
    <location>
        <begin position="1173"/>
        <end position="1182"/>
    </location>
</feature>
<feature type="compositionally biased region" description="Low complexity" evidence="1">
    <location>
        <begin position="2083"/>
        <end position="2146"/>
    </location>
</feature>
<comment type="caution">
    <text evidence="3">The sequence shown here is derived from an EMBL/GenBank/DDBJ whole genome shotgun (WGS) entry which is preliminary data.</text>
</comment>
<dbReference type="NCBIfam" id="TIGR03696">
    <property type="entry name" value="Rhs_assc_core"/>
    <property type="match status" value="1"/>
</dbReference>
<proteinExistence type="predicted"/>
<dbReference type="InterPro" id="IPR006530">
    <property type="entry name" value="YD"/>
</dbReference>
<protein>
    <submittedName>
        <fullName evidence="3">RHS repeat-associated protein</fullName>
    </submittedName>
</protein>
<feature type="compositionally biased region" description="Low complexity" evidence="1">
    <location>
        <begin position="235"/>
        <end position="284"/>
    </location>
</feature>
<reference evidence="3 4" key="2">
    <citation type="submission" date="2020-08" db="EMBL/GenBank/DDBJ databases">
        <authorList>
            <person name="Partida-Martinez L."/>
            <person name="Huntemann M."/>
            <person name="Clum A."/>
            <person name="Wang J."/>
            <person name="Palaniappan K."/>
            <person name="Ritter S."/>
            <person name="Chen I.-M."/>
            <person name="Stamatis D."/>
            <person name="Reddy T."/>
            <person name="O'Malley R."/>
            <person name="Daum C."/>
            <person name="Shapiro N."/>
            <person name="Ivanova N."/>
            <person name="Kyrpides N."/>
            <person name="Woyke T."/>
        </authorList>
    </citation>
    <scope>NUCLEOTIDE SEQUENCE [LARGE SCALE GENOMIC DNA]</scope>
    <source>
        <strain evidence="3 4">RAS26</strain>
    </source>
</reference>
<dbReference type="Gene3D" id="1.20.120.1870">
    <property type="entry name" value="Fic/DOC protein, Fido domain"/>
    <property type="match status" value="1"/>
</dbReference>
<feature type="chain" id="PRO_5031228173" evidence="2">
    <location>
        <begin position="34"/>
        <end position="2264"/>
    </location>
</feature>
<gene>
    <name evidence="3" type="ORF">FHR80_002457</name>
</gene>
<dbReference type="InterPro" id="IPR050708">
    <property type="entry name" value="T6SS_VgrG/RHS"/>
</dbReference>
<evidence type="ECO:0000256" key="1">
    <source>
        <dbReference type="SAM" id="MobiDB-lite"/>
    </source>
</evidence>
<organism evidence="3 4">
    <name type="scientific">Cellulomonas cellasea</name>
    <dbReference type="NCBI Taxonomy" id="43670"/>
    <lineage>
        <taxon>Bacteria</taxon>
        <taxon>Bacillati</taxon>
        <taxon>Actinomycetota</taxon>
        <taxon>Actinomycetes</taxon>
        <taxon>Micrococcales</taxon>
        <taxon>Cellulomonadaceae</taxon>
        <taxon>Cellulomonas</taxon>
    </lineage>
</organism>
<dbReference type="PANTHER" id="PTHR32305">
    <property type="match status" value="1"/>
</dbReference>
<feature type="signal peptide" evidence="2">
    <location>
        <begin position="1"/>
        <end position="33"/>
    </location>
</feature>
<name>A0A7W4UG35_9CELL</name>
<feature type="compositionally biased region" description="Low complexity" evidence="1">
    <location>
        <begin position="181"/>
        <end position="202"/>
    </location>
</feature>
<dbReference type="RefSeq" id="WP_183296352.1">
    <property type="nucleotide sequence ID" value="NZ_JACHVX010000003.1"/>
</dbReference>
<feature type="region of interest" description="Disordered" evidence="1">
    <location>
        <begin position="2083"/>
        <end position="2155"/>
    </location>
</feature>
<sequence length="2264" mass="235895">MAAGSGMRRTIVGVVTAALLATLGATVPAAANADEERASWELDELFSHAEDIAPERTDVTKAIPAKNVPAAAKLPRRPMPISLPTPPRFPKAWKGIESVAPEGAEAAPQSGDGAGADFVRVGRAPEAAAADAAARAGGAAATDAATEVPVEVLGQDAAEKAGVEGVLIRVGAPVAAAPAASAPEATPASTPTATPTKPGAVVRPTTPPRGGAVIAQTSARRTAAEGGDESKRAASETPTATPSATPSAAAGTPTPSAPATPRSDEPSTPAEPESSEPEPSQPETDAPETAEPEAAPAADVPLEVAVDYSSFAEAYGGGWSARLRLVSLPDCALTTPERAECRVQTPLDSANDVKASTVTAKVSATSVGVMAVAAGGSGSSGNFGATSLSPSSSWQVAGQTGTFSWSYPMRVPPSVGGPEPDLALSYSSGGVDGKVASTNNQSSWIGDGWDLQTGFLERKYVSCGQDATGSANNVSRITGDLCWSSDNATLALAGHSSELVKDAATGAWRLKEDDGTRVERLTGGFNDDNDGEYWKVTTTDGTQYFFGRGQRSATDTTKTNSAWSVPVFGNHPGEPCYNAAFASSSCMQTWRWNLEYIVDTSGNTLTTTYAKETNTYGRNLNTAVSSYVRGGYPTSIEYGQRAGSETAAPAPMRVEFAVAERCLPSAGVTCDPAQLNASTAASWPDVPADLICTSTTSCPWVTSPAFFTNKRLTGVTTQVRSGSAYQAVDAWSLTHTFPDPGDSTSKALWLDRIGHKGMVGTAIQLPDIRFYGVQMANRVDRLGDLGPPMNRFRLNALDTETGARISVNYTPQDCTSANLPASPESNTRRCFPVRWQPEGTGPQISEYFHKYLVTSVVENPNDDGSLSVQTAYTYHGDAAWRFDDNPLVPVAERTWNEFRGYATVDVVTGAPTAPQRSLSRTRYFRGMHGDRLPNGGTRSVLIDGIADEDRLNGFVREEVAYDGVGGAEISGTVNTPWVSAPTATGADGSKATLIGIGAVEERTAAPALPGGKRTTRITTTYDSTYGLTTQVDDQGDLATTADDRCTRVEYARSTAAHIVATSSRTEVVGVGCGVAPTRPTDVISDSRVGYDGLAVGAAPTRGLVTTTQSLGSYSGATPVYITDGTTTYDAHGRPTSTTDVLGRKSTTSYTPATGGPLTATSQTSPDPDGSGPLTAQTSTTEVNPAWGAPVRSIDPNGKVTSATSDALGRTTAVWLPGRPQATATPNMKFTYTVSNTGPNTVTTQALTANETYQSTVALYDGMLRPRQTQSTSAARGTPGRIVTDTKYDSRGLVDHENGSWFTTGEPSSTLVRATVAVPSRTRYIYDGAGRPTAEIFDVSEQERWRTTTKHEGDRVTVDPPDGTVPETSITDARGQIVELRQYTGTQPAGDYVATSYTYDRAGRQTAVTDAAGNRWTYTYDLRGRQIATTDPDKGASTTTYDDAGQVVSTTDARSRTSFTVRDGLGRPVEQREGSATGALQASWTYDTLAKGQPTSSTRHVAGAAYTTAITAYDDGYRPLGQSVTIPAAEGAVAGTYTTKYTYTPDGQQKRVVLPAAGGLGEETVSTYYDALSVPEKLAGGGFGAYVSSSLYDVYGELLQYSVGNAYVDFVNYSYETGTRRLSKTWTQREKVSGYDADTTYTYDAAGNPTSIVDRPTGKPVDAQCFTFDGLQRLSRAWTPANANCATAPSVAGLGGPAPYWTDYTFDVVGNRTSEVQHTAAGDTTRTYTYPAPKSARPHAVSQVTTTGPSGTTTDSYGYDASGNTTTRNRAGKPTQTLTWDADGRLSTVTESGTTTAGSYVYTPEGDRLIRRQGGVTTVYLPGGQELNLTVGTGAVKATRYYAFGGNIVAVRTGPEMADVTSLVNDPHATASLSINNATHAVTNRRMDPFGNARGGSPAWPGDHGFLNKPVDTTGLTQMGARYYDAAIGRFISVDPVMDLGKPQQWAAYSYADNNPITYWDPTGMLSWGSVWNSVKKGAKSAASGAAGFVKKYQADIVGFVAGGLVTAGCLAATGGVGSVGCLALGGAAGAAATNLWKTKVQKTQKFSWGGLARDTAVGGVLGAVGGVAGKLATKIPGAIRAATSSSKAATATSNRASTAVSSRASTASSGTPASAKPPAAASNSAPAGRQAAAKADDAPAPAAQRGDPSRGGFAHGISADEITAINRGLGGTVELTGSVDTVLANAARRSSFYDKSASVIRDIAGSHLFDDANKRTAQTVVETLMSRNNIMSGPDSATLRSVISKVGSRQLSGVEEIASALRGY</sequence>
<dbReference type="Pfam" id="PF05593">
    <property type="entry name" value="RHS_repeat"/>
    <property type="match status" value="1"/>
</dbReference>
<keyword evidence="2" id="KW-0732">Signal</keyword>
<accession>A0A7W4UG35</accession>
<dbReference type="Gene3D" id="2.180.10.10">
    <property type="entry name" value="RHS repeat-associated core"/>
    <property type="match status" value="2"/>
</dbReference>
<dbReference type="NCBIfam" id="TIGR01643">
    <property type="entry name" value="YD_repeat_2x"/>
    <property type="match status" value="1"/>
</dbReference>
<evidence type="ECO:0000256" key="2">
    <source>
        <dbReference type="SAM" id="SignalP"/>
    </source>
</evidence>
<reference evidence="3 4" key="1">
    <citation type="submission" date="2020-08" db="EMBL/GenBank/DDBJ databases">
        <title>The Agave Microbiome: Exploring the role of microbial communities in plant adaptations to desert environments.</title>
        <authorList>
            <person name="Partida-Martinez L.P."/>
        </authorList>
    </citation>
    <scope>NUCLEOTIDE SEQUENCE [LARGE SCALE GENOMIC DNA]</scope>
    <source>
        <strain evidence="3 4">RAS26</strain>
    </source>
</reference>
<dbReference type="Proteomes" id="UP000518206">
    <property type="component" value="Unassembled WGS sequence"/>
</dbReference>
<dbReference type="InterPro" id="IPR053737">
    <property type="entry name" value="Type_II_TA_Toxin"/>
</dbReference>
<dbReference type="PANTHER" id="PTHR32305:SF17">
    <property type="entry name" value="TRNA NUCLEASE WAPA"/>
    <property type="match status" value="1"/>
</dbReference>
<dbReference type="EMBL" id="JACHVX010000003">
    <property type="protein sequence ID" value="MBB2923532.1"/>
    <property type="molecule type" value="Genomic_DNA"/>
</dbReference>
<evidence type="ECO:0000313" key="4">
    <source>
        <dbReference type="Proteomes" id="UP000518206"/>
    </source>
</evidence>
<feature type="compositionally biased region" description="Polar residues" evidence="1">
    <location>
        <begin position="1761"/>
        <end position="1774"/>
    </location>
</feature>
<feature type="compositionally biased region" description="Low complexity" evidence="1">
    <location>
        <begin position="1744"/>
        <end position="1753"/>
    </location>
</feature>